<proteinExistence type="inferred from homology"/>
<dbReference type="InterPro" id="IPR012336">
    <property type="entry name" value="Thioredoxin-like_fold"/>
</dbReference>
<evidence type="ECO:0000256" key="3">
    <source>
        <dbReference type="ARBA" id="ARBA00023002"/>
    </source>
</evidence>
<sequence>MSNRNSQQAKSAARERLRAERERQAKKDKTKRQAIVAASIVAVLAVAGGVGYLVMQNNKPTQWEAAKDASLVAPKNTSGKNNTTVILGKESAKKTLKVYEDSRCPVCASFEQTVGPTVKKDLDAGKYNIQYIGATFLDTNLQGEGSKNALSALGSALNVSQDAFIDYKEALYSKKFHPEETDDKFADDAYLIKIANTVPELKDNKAFQKDVNDGTFDKWALEMSTLFDKNKDGVQGTPSLIMDGKKITGSDGQNAPMTVAEFNAAIDKALKA</sequence>
<feature type="region of interest" description="Disordered" evidence="6">
    <location>
        <begin position="1"/>
        <end position="30"/>
    </location>
</feature>
<keyword evidence="2" id="KW-0732">Signal</keyword>
<keyword evidence="7" id="KW-1133">Transmembrane helix</keyword>
<dbReference type="RefSeq" id="WP_188339429.1">
    <property type="nucleotide sequence ID" value="NZ_CP061281.1"/>
</dbReference>
<organism evidence="9 10">
    <name type="scientific">Streptomyces xanthii</name>
    <dbReference type="NCBI Taxonomy" id="2768069"/>
    <lineage>
        <taxon>Bacteria</taxon>
        <taxon>Bacillati</taxon>
        <taxon>Actinomycetota</taxon>
        <taxon>Actinomycetes</taxon>
        <taxon>Kitasatosporales</taxon>
        <taxon>Streptomycetaceae</taxon>
        <taxon>Streptomyces</taxon>
    </lineage>
</organism>
<dbReference type="GO" id="GO:0016491">
    <property type="term" value="F:oxidoreductase activity"/>
    <property type="evidence" value="ECO:0007669"/>
    <property type="project" value="UniProtKB-KW"/>
</dbReference>
<dbReference type="Gene3D" id="3.40.30.10">
    <property type="entry name" value="Glutaredoxin"/>
    <property type="match status" value="1"/>
</dbReference>
<keyword evidence="4" id="KW-1015">Disulfide bond</keyword>
<name>A0A7H1BDE4_9ACTN</name>
<dbReference type="EMBL" id="CP061281">
    <property type="protein sequence ID" value="QNS06749.1"/>
    <property type="molecule type" value="Genomic_DNA"/>
</dbReference>
<keyword evidence="5" id="KW-0676">Redox-active center</keyword>
<keyword evidence="3" id="KW-0560">Oxidoreductase</keyword>
<gene>
    <name evidence="9" type="ORF">IAG42_26305</name>
</gene>
<dbReference type="KEGG" id="sxn:IAG42_26305"/>
<evidence type="ECO:0000313" key="10">
    <source>
        <dbReference type="Proteomes" id="UP000516428"/>
    </source>
</evidence>
<feature type="compositionally biased region" description="Basic and acidic residues" evidence="6">
    <location>
        <begin position="12"/>
        <end position="27"/>
    </location>
</feature>
<dbReference type="Proteomes" id="UP000516428">
    <property type="component" value="Chromosome"/>
</dbReference>
<evidence type="ECO:0000256" key="6">
    <source>
        <dbReference type="SAM" id="MobiDB-lite"/>
    </source>
</evidence>
<dbReference type="InterPro" id="IPR036249">
    <property type="entry name" value="Thioredoxin-like_sf"/>
</dbReference>
<protein>
    <submittedName>
        <fullName evidence="9">DsbA family protein</fullName>
    </submittedName>
</protein>
<dbReference type="SUPFAM" id="SSF52833">
    <property type="entry name" value="Thioredoxin-like"/>
    <property type="match status" value="1"/>
</dbReference>
<dbReference type="Pfam" id="PF13462">
    <property type="entry name" value="Thioredoxin_4"/>
    <property type="match status" value="1"/>
</dbReference>
<comment type="similarity">
    <text evidence="1">Belongs to the thioredoxin family. DsbA subfamily.</text>
</comment>
<dbReference type="PANTHER" id="PTHR13887:SF14">
    <property type="entry name" value="DISULFIDE BOND FORMATION PROTEIN D"/>
    <property type="match status" value="1"/>
</dbReference>
<evidence type="ECO:0000256" key="5">
    <source>
        <dbReference type="ARBA" id="ARBA00023284"/>
    </source>
</evidence>
<dbReference type="PANTHER" id="PTHR13887">
    <property type="entry name" value="GLUTATHIONE S-TRANSFERASE KAPPA"/>
    <property type="match status" value="1"/>
</dbReference>
<accession>A0A7H1BDE4</accession>
<evidence type="ECO:0000256" key="7">
    <source>
        <dbReference type="SAM" id="Phobius"/>
    </source>
</evidence>
<evidence type="ECO:0000256" key="4">
    <source>
        <dbReference type="ARBA" id="ARBA00023157"/>
    </source>
</evidence>
<evidence type="ECO:0000256" key="2">
    <source>
        <dbReference type="ARBA" id="ARBA00022729"/>
    </source>
</evidence>
<keyword evidence="10" id="KW-1185">Reference proteome</keyword>
<keyword evidence="7" id="KW-0812">Transmembrane</keyword>
<evidence type="ECO:0000256" key="1">
    <source>
        <dbReference type="ARBA" id="ARBA00005791"/>
    </source>
</evidence>
<evidence type="ECO:0000313" key="9">
    <source>
        <dbReference type="EMBL" id="QNS06749.1"/>
    </source>
</evidence>
<dbReference type="AlphaFoldDB" id="A0A7H1BDE4"/>
<feature type="transmembrane region" description="Helical" evidence="7">
    <location>
        <begin position="34"/>
        <end position="55"/>
    </location>
</feature>
<reference evidence="9 10" key="1">
    <citation type="submission" date="2020-09" db="EMBL/GenBank/DDBJ databases">
        <title>A novel species.</title>
        <authorList>
            <person name="Gao J."/>
        </authorList>
    </citation>
    <scope>NUCLEOTIDE SEQUENCE [LARGE SCALE GENOMIC DNA]</scope>
    <source>
        <strain evidence="9 10">CRXT-Y-14</strain>
    </source>
</reference>
<keyword evidence="7" id="KW-0472">Membrane</keyword>
<feature type="domain" description="Thioredoxin-like fold" evidence="8">
    <location>
        <begin position="81"/>
        <end position="268"/>
    </location>
</feature>
<evidence type="ECO:0000259" key="8">
    <source>
        <dbReference type="Pfam" id="PF13462"/>
    </source>
</evidence>